<proteinExistence type="predicted"/>
<sequence>MEKLSNKGLVTIILGALMMGSVVVQCVSRIIDAILIF</sequence>
<dbReference type="KEGG" id="fit:Fi14EGH31_19800"/>
<dbReference type="AlphaFoldDB" id="A0A7I8E0J1"/>
<name>A0A7I8E0J1_9FIRM</name>
<dbReference type="EMBL" id="AP024085">
    <property type="protein sequence ID" value="BCL58268.1"/>
    <property type="molecule type" value="Genomic_DNA"/>
</dbReference>
<evidence type="ECO:0000313" key="2">
    <source>
        <dbReference type="Proteomes" id="UP000593842"/>
    </source>
</evidence>
<protein>
    <submittedName>
        <fullName evidence="1">Uncharacterized protein</fullName>
    </submittedName>
</protein>
<gene>
    <name evidence="1" type="ORF">Fi14EGH31_19800</name>
</gene>
<evidence type="ECO:0000313" key="1">
    <source>
        <dbReference type="EMBL" id="BCL58268.1"/>
    </source>
</evidence>
<dbReference type="Proteomes" id="UP000593842">
    <property type="component" value="Chromosome"/>
</dbReference>
<reference evidence="2" key="1">
    <citation type="submission" date="2020-09" db="EMBL/GenBank/DDBJ databases">
        <title>Complete genome sequencing of Faecalibacillus intestinalis strain 14EGH31.</title>
        <authorList>
            <person name="Sakamoto M."/>
            <person name="Murakami T."/>
            <person name="Mori H."/>
        </authorList>
    </citation>
    <scope>NUCLEOTIDE SEQUENCE [LARGE SCALE GENOMIC DNA]</scope>
    <source>
        <strain evidence="2">14EGH31</strain>
    </source>
</reference>
<accession>A0A7I8E0J1</accession>
<organism evidence="1 2">
    <name type="scientific">Faecalibacillus intestinalis</name>
    <dbReference type="NCBI Taxonomy" id="1982626"/>
    <lineage>
        <taxon>Bacteria</taxon>
        <taxon>Bacillati</taxon>
        <taxon>Bacillota</taxon>
        <taxon>Erysipelotrichia</taxon>
        <taxon>Erysipelotrichales</taxon>
        <taxon>Coprobacillaceae</taxon>
        <taxon>Faecalibacillus</taxon>
    </lineage>
</organism>